<evidence type="ECO:0000259" key="7">
    <source>
        <dbReference type="PROSITE" id="PS51745"/>
    </source>
</evidence>
<evidence type="ECO:0000256" key="4">
    <source>
        <dbReference type="ARBA" id="ARBA00023294"/>
    </source>
</evidence>
<dbReference type="GO" id="GO:0005634">
    <property type="term" value="C:nucleus"/>
    <property type="evidence" value="ECO:0007669"/>
    <property type="project" value="UniProtKB-SubCell"/>
</dbReference>
<accession>A0A8T2TDU1</accession>
<dbReference type="InterPro" id="IPR033389">
    <property type="entry name" value="AUX/IAA_dom"/>
</dbReference>
<evidence type="ECO:0000256" key="5">
    <source>
        <dbReference type="RuleBase" id="RU004549"/>
    </source>
</evidence>
<keyword evidence="4 5" id="KW-0927">Auxin signaling pathway</keyword>
<name>A0A8T2TDU1_CERRI</name>
<comment type="subcellular location">
    <subcellularLocation>
        <location evidence="1 5">Nucleus</location>
    </subcellularLocation>
</comment>
<protein>
    <recommendedName>
        <fullName evidence="5">Auxin-responsive protein</fullName>
    </recommendedName>
</protein>
<dbReference type="SUPFAM" id="SSF54277">
    <property type="entry name" value="CAD &amp; PB1 domains"/>
    <property type="match status" value="1"/>
</dbReference>
<keyword evidence="5" id="KW-0804">Transcription</keyword>
<keyword evidence="3 5" id="KW-0678">Repressor</keyword>
<dbReference type="Proteomes" id="UP000825935">
    <property type="component" value="Chromosome 13"/>
</dbReference>
<comment type="subunit">
    <text evidence="5">Homodimers and heterodimers.</text>
</comment>
<evidence type="ECO:0000256" key="3">
    <source>
        <dbReference type="ARBA" id="ARBA00022491"/>
    </source>
</evidence>
<dbReference type="Gene3D" id="3.10.20.90">
    <property type="entry name" value="Phosphatidylinositol 3-kinase Catalytic Subunit, Chain A, domain 1"/>
    <property type="match status" value="1"/>
</dbReference>
<keyword evidence="5" id="KW-0805">Transcription regulation</keyword>
<comment type="similarity">
    <text evidence="2 5">Belongs to the Aux/IAA family.</text>
</comment>
<dbReference type="PROSITE" id="PS51745">
    <property type="entry name" value="PB1"/>
    <property type="match status" value="1"/>
</dbReference>
<dbReference type="Pfam" id="PF02309">
    <property type="entry name" value="AUX_IAA"/>
    <property type="match status" value="1"/>
</dbReference>
<evidence type="ECO:0000313" key="8">
    <source>
        <dbReference type="EMBL" id="KAH7420740.1"/>
    </source>
</evidence>
<evidence type="ECO:0000313" key="9">
    <source>
        <dbReference type="Proteomes" id="UP000825935"/>
    </source>
</evidence>
<evidence type="ECO:0000256" key="2">
    <source>
        <dbReference type="ARBA" id="ARBA00006728"/>
    </source>
</evidence>
<keyword evidence="5" id="KW-0539">Nucleus</keyword>
<evidence type="ECO:0000256" key="6">
    <source>
        <dbReference type="SAM" id="MobiDB-lite"/>
    </source>
</evidence>
<dbReference type="InterPro" id="IPR053793">
    <property type="entry name" value="PB1-like"/>
</dbReference>
<organism evidence="8 9">
    <name type="scientific">Ceratopteris richardii</name>
    <name type="common">Triangle waterfern</name>
    <dbReference type="NCBI Taxonomy" id="49495"/>
    <lineage>
        <taxon>Eukaryota</taxon>
        <taxon>Viridiplantae</taxon>
        <taxon>Streptophyta</taxon>
        <taxon>Embryophyta</taxon>
        <taxon>Tracheophyta</taxon>
        <taxon>Polypodiopsida</taxon>
        <taxon>Polypodiidae</taxon>
        <taxon>Polypodiales</taxon>
        <taxon>Pteridineae</taxon>
        <taxon>Pteridaceae</taxon>
        <taxon>Parkerioideae</taxon>
        <taxon>Ceratopteris</taxon>
    </lineage>
</organism>
<proteinExistence type="inferred from homology"/>
<keyword evidence="9" id="KW-1185">Reference proteome</keyword>
<dbReference type="EMBL" id="CM035418">
    <property type="protein sequence ID" value="KAH7420740.1"/>
    <property type="molecule type" value="Genomic_DNA"/>
</dbReference>
<dbReference type="GO" id="GO:0006355">
    <property type="term" value="P:regulation of DNA-templated transcription"/>
    <property type="evidence" value="ECO:0007669"/>
    <property type="project" value="InterPro"/>
</dbReference>
<comment type="caution">
    <text evidence="8">The sequence shown here is derived from an EMBL/GenBank/DDBJ whole genome shotgun (WGS) entry which is preliminary data.</text>
</comment>
<dbReference type="PANTHER" id="PTHR31734">
    <property type="entry name" value="AUXIN-RESPONSIVE PROTEIN IAA17"/>
    <property type="match status" value="1"/>
</dbReference>
<dbReference type="GO" id="GO:0009734">
    <property type="term" value="P:auxin-activated signaling pathway"/>
    <property type="evidence" value="ECO:0007669"/>
    <property type="project" value="UniProtKB-UniRule"/>
</dbReference>
<dbReference type="InterPro" id="IPR003311">
    <property type="entry name" value="AUX_IAA"/>
</dbReference>
<sequence length="461" mass="49687">MGDGNGFLSLVTPKNVSFCSSTTAWDGTIPCTEANASSGNFLMKDIAKVEEKESMSGLKEHDYIGLAEVSSSAFSLAEASREDDHTLNETELDLGLGLGLCSASIKKSDEGENTPVLVRKQNDGAIKLFKEGSMCVGMEVGKLSLPESSTSLHKSWQLVGSVRSVAAETFNAGGLIGGRDLENISKSSIYSQDIGDGAFRANGSSSFLGGYMKNGTKRGYTEAMNEVARFNLTNETRAGVPLMAKAVEGETTVFSQHPQGALVSNWAPSKPSMPSKWPVGIEQPKSHSLVNNKLGAEKLVVNHDKPSNDRKEPSTSEPPPKGQVVGWPPIRSYRKHNLAKPAEMYVKVNMDGMTVGRKVDLNAHSSYEGLLLALEDMFQPSNTGGQGTSQGVPGRDSHANDGKQFRLLNGSDYVLTYEDQDGDWMLVGDVPWSMFVTMVRRLRITRGSEATGLVPKPDKTK</sequence>
<dbReference type="OrthoDB" id="1914171at2759"/>
<dbReference type="AlphaFoldDB" id="A0A8T2TDU1"/>
<evidence type="ECO:0000256" key="1">
    <source>
        <dbReference type="ARBA" id="ARBA00004123"/>
    </source>
</evidence>
<feature type="region of interest" description="Disordered" evidence="6">
    <location>
        <begin position="380"/>
        <end position="403"/>
    </location>
</feature>
<feature type="compositionally biased region" description="Basic and acidic residues" evidence="6">
    <location>
        <begin position="302"/>
        <end position="314"/>
    </location>
</feature>
<gene>
    <name evidence="8" type="ORF">KP509_13G020000</name>
</gene>
<comment type="function">
    <text evidence="5">Aux/IAA proteins are short-lived transcriptional factors that function as repressors of early auxin response genes at low auxin concentrations.</text>
</comment>
<reference evidence="8" key="1">
    <citation type="submission" date="2021-08" db="EMBL/GenBank/DDBJ databases">
        <title>WGS assembly of Ceratopteris richardii.</title>
        <authorList>
            <person name="Marchant D.B."/>
            <person name="Chen G."/>
            <person name="Jenkins J."/>
            <person name="Shu S."/>
            <person name="Leebens-Mack J."/>
            <person name="Grimwood J."/>
            <person name="Schmutz J."/>
            <person name="Soltis P."/>
            <person name="Soltis D."/>
            <person name="Chen Z.-H."/>
        </authorList>
    </citation>
    <scope>NUCLEOTIDE SEQUENCE</scope>
    <source>
        <strain evidence="8">Whitten #5841</strain>
        <tissue evidence="8">Leaf</tissue>
    </source>
</reference>
<dbReference type="PANTHER" id="PTHR31734:SF28">
    <property type="entry name" value="AUXIN-RESPONSIVE PROTEIN IAA13"/>
    <property type="match status" value="1"/>
</dbReference>
<feature type="domain" description="PB1" evidence="7">
    <location>
        <begin position="343"/>
        <end position="449"/>
    </location>
</feature>
<feature type="region of interest" description="Disordered" evidence="6">
    <location>
        <begin position="302"/>
        <end position="328"/>
    </location>
</feature>